<dbReference type="PANTHER" id="PTHR47334:SF2">
    <property type="entry name" value="RNA-BINDING MOTIF PROTEIN 25"/>
    <property type="match status" value="1"/>
</dbReference>
<dbReference type="FunFam" id="1.20.1390.10:FF:000008">
    <property type="entry name" value="RNA Binding Motif protein homolog"/>
    <property type="match status" value="1"/>
</dbReference>
<dbReference type="CDD" id="cd12446">
    <property type="entry name" value="RRM_RBM25"/>
    <property type="match status" value="1"/>
</dbReference>
<keyword evidence="1" id="KW-0507">mRNA processing</keyword>
<dbReference type="Pfam" id="PF00076">
    <property type="entry name" value="RRM_1"/>
    <property type="match status" value="1"/>
</dbReference>
<dbReference type="InterPro" id="IPR035979">
    <property type="entry name" value="RBD_domain_sf"/>
</dbReference>
<evidence type="ECO:0000313" key="6">
    <source>
        <dbReference type="EMBL" id="KAG5520957.1"/>
    </source>
</evidence>
<accession>A0AAV6HXZ8</accession>
<feature type="compositionally biased region" description="Basic and acidic residues" evidence="3">
    <location>
        <begin position="709"/>
        <end position="755"/>
    </location>
</feature>
<dbReference type="Pfam" id="PF01480">
    <property type="entry name" value="PWI"/>
    <property type="match status" value="1"/>
</dbReference>
<feature type="region of interest" description="Disordered" evidence="3">
    <location>
        <begin position="576"/>
        <end position="632"/>
    </location>
</feature>
<gene>
    <name evidence="6" type="ORF">RHGRI_033499</name>
</gene>
<evidence type="ECO:0000259" key="5">
    <source>
        <dbReference type="PROSITE" id="PS51025"/>
    </source>
</evidence>
<sequence>MADSPTSPTTTDQPTPQPVPPTPQSNPPDPSPLNPNPNPTPPPPVITLPPPPPVQLYAPPPQIPAVPPTAPSFRPATPPVPLVPSAPPQFSPIPVNFQNPSVQPPGVTAPAVPMMMPQQYAAVPGQPPPNPAYRMYAPMPNGYPAPQGSIPLQGMPRYPSPFLPMVRQTYPPRPPGPIMPPQLRLPVTGIRGPIIPPLVRPVASPSITPTDKSQTTVYVGKIASTIENDFIRSLLELCGLVKNWKRAQDPTDGTPKGFGICEFDSAEGVLRALRLLCKLNVDGQELMPSNGSMFLDLCCLHICAMSCTFGFSYTFSLVTEKFNEEQTKQSTNKVNPPITKDLPSTTASELACRSRALNSSADPEIPFFPNINIAPATREYLERYVEKKTESSKKLKETESEGAEKEEEGAPSAEKSEPPKPSGEDVKKDDKDSTNEETNDTASFGIVTDEDREADREALEKLTGMIEERLKTRPLPPPPPLPAVDASGHSNSEQPAGSKDGDSDLDTPRNGETNIRDIGSSITSYSIVELNKIVEISVTANIDYVSFEIDLYKVRLISFVPFLLRLIYFGDAAEDKNDDEMTSDSKPTSEHDKPETSSPDRNRRHDRRSKERERDLKREKERELERYEREREQDRARRDRERDYKIKEDDRRYKARVKEWESREREKEYVRKLEKEKEKEREYKRKREVLDQEDEIDVSDSKRRKHKSSGSEERRRRLREKEEDFDDRLKEEEEVAVAKRRAEEELQKQKEKDALEIPPVDHFINGGDKAVLPDETNVVIKDEAAEETYNGDYGGEVTENGNGDESVAGSNAALDTRHDSNSSSKKLGFGLVGSGKRTAVPSVFNEEEDEDARKDKKMRPLVPIDYSTEELQAVQSTISGAPSPNLAAAAEFAKRISSVTKEEKPDAEKERSRRSHDRSSLRDRGRNDDETSRGRDEGRKDNYARSRDREQGLDKAKTPDNQKLLDAKQLIDLIPKTKDELFSYEINWAIYDKNELHDRMRPWISKKITEFLGEEETTLVDFIVSSTQEHVKASEMLGRLQSILDDEAEMFVLKMWRMLIFEIKKIETGLALRSKT</sequence>
<dbReference type="PANTHER" id="PTHR47334">
    <property type="entry name" value="SPLICING FACTOR PWI DOMAIN-CONTAINING PROTEIN / RNA RECOGNITION MOTIF (RRM)-CONTAINING PROTEIN"/>
    <property type="match status" value="1"/>
</dbReference>
<protein>
    <recommendedName>
        <fullName evidence="8">RNA-binding protein 25</fullName>
    </recommendedName>
</protein>
<feature type="region of interest" description="Disordered" evidence="3">
    <location>
        <begin position="897"/>
        <end position="961"/>
    </location>
</feature>
<feature type="compositionally biased region" description="Basic and acidic residues" evidence="3">
    <location>
        <begin position="658"/>
        <end position="690"/>
    </location>
</feature>
<evidence type="ECO:0000256" key="1">
    <source>
        <dbReference type="ARBA" id="ARBA00022664"/>
    </source>
</evidence>
<feature type="compositionally biased region" description="Basic and acidic residues" evidence="3">
    <location>
        <begin position="499"/>
        <end position="509"/>
    </location>
</feature>
<feature type="compositionally biased region" description="Basic and acidic residues" evidence="3">
    <location>
        <begin position="387"/>
        <end position="403"/>
    </location>
</feature>
<feature type="compositionally biased region" description="Basic and acidic residues" evidence="3">
    <location>
        <begin position="900"/>
        <end position="961"/>
    </location>
</feature>
<dbReference type="SUPFAM" id="SSF101233">
    <property type="entry name" value="PWI domain"/>
    <property type="match status" value="1"/>
</dbReference>
<reference evidence="6" key="1">
    <citation type="submission" date="2020-08" db="EMBL/GenBank/DDBJ databases">
        <title>Plant Genome Project.</title>
        <authorList>
            <person name="Zhang R.-G."/>
        </authorList>
    </citation>
    <scope>NUCLEOTIDE SEQUENCE</scope>
    <source>
        <strain evidence="6">WSP0</strain>
        <tissue evidence="6">Leaf</tissue>
    </source>
</reference>
<feature type="region of interest" description="Disordered" evidence="3">
    <location>
        <begin position="466"/>
        <end position="517"/>
    </location>
</feature>
<dbReference type="InterPro" id="IPR000504">
    <property type="entry name" value="RRM_dom"/>
</dbReference>
<evidence type="ECO:0000256" key="3">
    <source>
        <dbReference type="SAM" id="MobiDB-lite"/>
    </source>
</evidence>
<dbReference type="PRINTS" id="PR01217">
    <property type="entry name" value="PRICHEXTENSN"/>
</dbReference>
<evidence type="ECO:0000256" key="2">
    <source>
        <dbReference type="PROSITE-ProRule" id="PRU00176"/>
    </source>
</evidence>
<feature type="region of interest" description="Disordered" evidence="3">
    <location>
        <begin position="658"/>
        <end position="770"/>
    </location>
</feature>
<keyword evidence="7" id="KW-1185">Reference proteome</keyword>
<evidence type="ECO:0000259" key="4">
    <source>
        <dbReference type="PROSITE" id="PS50102"/>
    </source>
</evidence>
<feature type="compositionally biased region" description="Pro residues" evidence="3">
    <location>
        <begin position="15"/>
        <end position="72"/>
    </location>
</feature>
<feature type="compositionally biased region" description="Basic and acidic residues" evidence="3">
    <location>
        <begin position="587"/>
        <end position="632"/>
    </location>
</feature>
<feature type="compositionally biased region" description="Basic and acidic residues" evidence="3">
    <location>
        <begin position="414"/>
        <end position="434"/>
    </location>
</feature>
<feature type="region of interest" description="Disordered" evidence="3">
    <location>
        <begin position="387"/>
        <end position="453"/>
    </location>
</feature>
<comment type="caution">
    <text evidence="6">The sequence shown here is derived from an EMBL/GenBank/DDBJ whole genome shotgun (WGS) entry which is preliminary data.</text>
</comment>
<dbReference type="InterPro" id="IPR034268">
    <property type="entry name" value="RBM25_RRM"/>
</dbReference>
<dbReference type="GO" id="GO:0006397">
    <property type="term" value="P:mRNA processing"/>
    <property type="evidence" value="ECO:0007669"/>
    <property type="project" value="UniProtKB-KW"/>
</dbReference>
<dbReference type="InterPro" id="IPR012677">
    <property type="entry name" value="Nucleotide-bd_a/b_plait_sf"/>
</dbReference>
<proteinExistence type="predicted"/>
<dbReference type="EMBL" id="JACTNZ010000012">
    <property type="protein sequence ID" value="KAG5520957.1"/>
    <property type="molecule type" value="Genomic_DNA"/>
</dbReference>
<dbReference type="GO" id="GO:0003723">
    <property type="term" value="F:RNA binding"/>
    <property type="evidence" value="ECO:0007669"/>
    <property type="project" value="UniProtKB-UniRule"/>
</dbReference>
<feature type="domain" description="PWI" evidence="5">
    <location>
        <begin position="979"/>
        <end position="1076"/>
    </location>
</feature>
<feature type="domain" description="RRM" evidence="4">
    <location>
        <begin position="215"/>
        <end position="291"/>
    </location>
</feature>
<dbReference type="Proteomes" id="UP000823749">
    <property type="component" value="Chromosome 12"/>
</dbReference>
<feature type="region of interest" description="Disordered" evidence="3">
    <location>
        <begin position="1"/>
        <end position="72"/>
    </location>
</feature>
<evidence type="ECO:0000313" key="7">
    <source>
        <dbReference type="Proteomes" id="UP000823749"/>
    </source>
</evidence>
<dbReference type="InterPro" id="IPR002483">
    <property type="entry name" value="PWI_dom"/>
</dbReference>
<organism evidence="6 7">
    <name type="scientific">Rhododendron griersonianum</name>
    <dbReference type="NCBI Taxonomy" id="479676"/>
    <lineage>
        <taxon>Eukaryota</taxon>
        <taxon>Viridiplantae</taxon>
        <taxon>Streptophyta</taxon>
        <taxon>Embryophyta</taxon>
        <taxon>Tracheophyta</taxon>
        <taxon>Spermatophyta</taxon>
        <taxon>Magnoliopsida</taxon>
        <taxon>eudicotyledons</taxon>
        <taxon>Gunneridae</taxon>
        <taxon>Pentapetalae</taxon>
        <taxon>asterids</taxon>
        <taxon>Ericales</taxon>
        <taxon>Ericaceae</taxon>
        <taxon>Ericoideae</taxon>
        <taxon>Rhodoreae</taxon>
        <taxon>Rhododendron</taxon>
    </lineage>
</organism>
<feature type="region of interest" description="Disordered" evidence="3">
    <location>
        <begin position="784"/>
        <end position="863"/>
    </location>
</feature>
<dbReference type="SMART" id="SM00360">
    <property type="entry name" value="RRM"/>
    <property type="match status" value="1"/>
</dbReference>
<dbReference type="PROSITE" id="PS51025">
    <property type="entry name" value="PWI"/>
    <property type="match status" value="1"/>
</dbReference>
<dbReference type="InterPro" id="IPR053294">
    <property type="entry name" value="RBM_PWI_domain"/>
</dbReference>
<evidence type="ECO:0008006" key="8">
    <source>
        <dbReference type="Google" id="ProtNLM"/>
    </source>
</evidence>
<dbReference type="AlphaFoldDB" id="A0AAV6HXZ8"/>
<dbReference type="Gene3D" id="3.30.70.330">
    <property type="match status" value="1"/>
</dbReference>
<dbReference type="InterPro" id="IPR036483">
    <property type="entry name" value="PWI_dom_sf"/>
</dbReference>
<dbReference type="PROSITE" id="PS50102">
    <property type="entry name" value="RRM"/>
    <property type="match status" value="1"/>
</dbReference>
<keyword evidence="2" id="KW-0694">RNA-binding</keyword>
<feature type="compositionally biased region" description="Low complexity" evidence="3">
    <location>
        <begin position="1"/>
        <end position="14"/>
    </location>
</feature>
<name>A0AAV6HXZ8_9ERIC</name>
<feature type="region of interest" description="Disordered" evidence="3">
    <location>
        <begin position="325"/>
        <end position="345"/>
    </location>
</feature>
<dbReference type="SUPFAM" id="SSF54928">
    <property type="entry name" value="RNA-binding domain, RBD"/>
    <property type="match status" value="1"/>
</dbReference>
<dbReference type="Gene3D" id="1.20.1390.10">
    <property type="entry name" value="PWI domain"/>
    <property type="match status" value="1"/>
</dbReference>
<dbReference type="SMART" id="SM00311">
    <property type="entry name" value="PWI"/>
    <property type="match status" value="1"/>
</dbReference>